<feature type="domain" description="Peptidase S9 prolyl oligopeptidase catalytic" evidence="4">
    <location>
        <begin position="467"/>
        <end position="672"/>
    </location>
</feature>
<dbReference type="PANTHER" id="PTHR42776:SF13">
    <property type="entry name" value="DIPEPTIDYL-PEPTIDASE 5"/>
    <property type="match status" value="1"/>
</dbReference>
<dbReference type="InterPro" id="IPR029058">
    <property type="entry name" value="AB_hydrolase_fold"/>
</dbReference>
<dbReference type="InterPro" id="IPR015943">
    <property type="entry name" value="WD40/YVTN_repeat-like_dom_sf"/>
</dbReference>
<dbReference type="GO" id="GO:0004252">
    <property type="term" value="F:serine-type endopeptidase activity"/>
    <property type="evidence" value="ECO:0007669"/>
    <property type="project" value="TreeGrafter"/>
</dbReference>
<protein>
    <submittedName>
        <fullName evidence="5">S9 family peptidase</fullName>
    </submittedName>
</protein>
<keyword evidence="1" id="KW-0732">Signal</keyword>
<sequence length="683" mass="73894">MSEGLDLEAFLAMPRLLNLHVSPDGARLALTIQTVAADGKSFVGAIWEVPTTGDGAPRRLSRSGADETARGFTADGSLLLTAPRPAADGADAAQASGVSGEMTTGGGASREPHALYVLGPGDERPRLVVAPGAGVGEVLSARHSATVVVTTAMHPGSTTLQEDRAREQARMDAGVQARLVEHYPDRYWDHDIGPRQPRLLTIDLDGTDIAEPRDLTPRPPWAGWLEEVHLSLSEDGSRVAFGAQPNAGGHFKTDLALVDTVPDSVVRVLVDADVHHEVVAWSPDGSTIAVATAEIGAPDRPSRFHLELVDAATGAVKEVAPEWEGRALELLWTRSADALLVCADQRGHTPVFRVGLDGTVSRLTAAGAYHNLALSPDGETLYAIRSHFDEAPTAVALDVRGADQRPRPLRNPIPTTATGTRLEQITSAGDDGEAIHSWLVLPRAPSETLLPLAVLIHGGPISSWTGWHWRWSAALLAARGWAVLLPNPRLSTGYGHDHIAAAWTDWATLPAGDILAAMDATAARDDIDEGRIAALGGSYGGYMANWLAVTTDRFRAIVSHAGVWDLAMEHDTSDVGFFMERQFGDPRRDEDSWRHQSPHLRADALRTPMLVIHGARDQRVTVSNSHSLWLALQLRSVPSRLLVYPDENHWILKPQNARLWYQTVFAFLDEHVLGKPWEQPRLL</sequence>
<feature type="compositionally biased region" description="Low complexity" evidence="3">
    <location>
        <begin position="86"/>
        <end position="95"/>
    </location>
</feature>
<dbReference type="AlphaFoldDB" id="A0A2W5YZI3"/>
<name>A0A2W5YZI3_9BACT</name>
<gene>
    <name evidence="5" type="ORF">DLM65_13500</name>
</gene>
<evidence type="ECO:0000313" key="5">
    <source>
        <dbReference type="EMBL" id="PZR78250.1"/>
    </source>
</evidence>
<keyword evidence="2" id="KW-0378">Hydrolase</keyword>
<comment type="caution">
    <text evidence="5">The sequence shown here is derived from an EMBL/GenBank/DDBJ whole genome shotgun (WGS) entry which is preliminary data.</text>
</comment>
<dbReference type="Gene3D" id="2.130.10.10">
    <property type="entry name" value="YVTN repeat-like/Quinoprotein amine dehydrogenase"/>
    <property type="match status" value="1"/>
</dbReference>
<evidence type="ECO:0000256" key="3">
    <source>
        <dbReference type="SAM" id="MobiDB-lite"/>
    </source>
</evidence>
<dbReference type="InterPro" id="IPR001375">
    <property type="entry name" value="Peptidase_S9_cat"/>
</dbReference>
<dbReference type="GO" id="GO:0006508">
    <property type="term" value="P:proteolysis"/>
    <property type="evidence" value="ECO:0007669"/>
    <property type="project" value="InterPro"/>
</dbReference>
<evidence type="ECO:0000256" key="2">
    <source>
        <dbReference type="ARBA" id="ARBA00022801"/>
    </source>
</evidence>
<dbReference type="Gene3D" id="3.40.50.1820">
    <property type="entry name" value="alpha/beta hydrolase"/>
    <property type="match status" value="1"/>
</dbReference>
<dbReference type="SUPFAM" id="SSF82171">
    <property type="entry name" value="DPP6 N-terminal domain-like"/>
    <property type="match status" value="1"/>
</dbReference>
<dbReference type="SUPFAM" id="SSF53474">
    <property type="entry name" value="alpha/beta-Hydrolases"/>
    <property type="match status" value="1"/>
</dbReference>
<dbReference type="Proteomes" id="UP000248724">
    <property type="component" value="Unassembled WGS sequence"/>
</dbReference>
<reference evidence="5 6" key="1">
    <citation type="journal article" date="2017" name="Nature">
        <title>Atmospheric trace gases support primary production in Antarctic desert surface soil.</title>
        <authorList>
            <person name="Ji M."/>
            <person name="Greening C."/>
            <person name="Vanwonterghem I."/>
            <person name="Carere C.R."/>
            <person name="Bay S.K."/>
            <person name="Steen J.A."/>
            <person name="Montgomery K."/>
            <person name="Lines T."/>
            <person name="Beardall J."/>
            <person name="van Dorst J."/>
            <person name="Snape I."/>
            <person name="Stott M.B."/>
            <person name="Hugenholtz P."/>
            <person name="Ferrari B.C."/>
        </authorList>
    </citation>
    <scope>NUCLEOTIDE SEQUENCE [LARGE SCALE GENOMIC DNA]</scope>
    <source>
        <strain evidence="5">RRmetagenome_bin12</strain>
    </source>
</reference>
<dbReference type="EMBL" id="QHBU01000266">
    <property type="protein sequence ID" value="PZR78250.1"/>
    <property type="molecule type" value="Genomic_DNA"/>
</dbReference>
<feature type="region of interest" description="Disordered" evidence="3">
    <location>
        <begin position="86"/>
        <end position="112"/>
    </location>
</feature>
<proteinExistence type="predicted"/>
<dbReference type="PANTHER" id="PTHR42776">
    <property type="entry name" value="SERINE PEPTIDASE S9 FAMILY MEMBER"/>
    <property type="match status" value="1"/>
</dbReference>
<dbReference type="Pfam" id="PF00326">
    <property type="entry name" value="Peptidase_S9"/>
    <property type="match status" value="1"/>
</dbReference>
<evidence type="ECO:0000313" key="6">
    <source>
        <dbReference type="Proteomes" id="UP000248724"/>
    </source>
</evidence>
<evidence type="ECO:0000256" key="1">
    <source>
        <dbReference type="ARBA" id="ARBA00022729"/>
    </source>
</evidence>
<accession>A0A2W5YZI3</accession>
<evidence type="ECO:0000259" key="4">
    <source>
        <dbReference type="Pfam" id="PF00326"/>
    </source>
</evidence>
<organism evidence="5 6">
    <name type="scientific">Candidatus Aeolococcus gillhamiae</name>
    <dbReference type="NCBI Taxonomy" id="3127015"/>
    <lineage>
        <taxon>Bacteria</taxon>
        <taxon>Bacillati</taxon>
        <taxon>Candidatus Dormiibacterota</taxon>
        <taxon>Candidatus Dormibacteria</taxon>
        <taxon>Candidatus Aeolococcales</taxon>
        <taxon>Candidatus Aeolococcaceae</taxon>
        <taxon>Candidatus Aeolococcus</taxon>
    </lineage>
</organism>